<sequence>MHIFECHGKTGEHATITVQSLHPTQLGSVKFSANDDNFAVTLLTQCRSDSAGFFNLLSGTKPLYIEQWLDYLKEQDEISHYRQEVVAFEPEQYCEKLCLEDEQAEHLLALLYQVGGFNKLQVSRFIKQRKNLASMATRYSKEDLARYLKLGEAINYILQIKSHKPK</sequence>
<gene>
    <name evidence="1" type="ORF">K6Y31_17355</name>
</gene>
<protein>
    <submittedName>
        <fullName evidence="1">Uncharacterized protein</fullName>
    </submittedName>
</protein>
<reference evidence="1 2" key="1">
    <citation type="journal article" date="2022" name="Environ. Microbiol. Rep.">
        <title>Eco-phylogenetic analyses reveal divergent evolution of vitamin B12 metabolism in the marine bacterial family 'Psychromonadaceae'.</title>
        <authorList>
            <person name="Jin X."/>
            <person name="Yang Y."/>
            <person name="Cao H."/>
            <person name="Gao B."/>
            <person name="Zhao Z."/>
        </authorList>
    </citation>
    <scope>NUCLEOTIDE SEQUENCE [LARGE SCALE GENOMIC DNA]</scope>
    <source>
        <strain evidence="1 2">MKS20</strain>
    </source>
</reference>
<keyword evidence="2" id="KW-1185">Reference proteome</keyword>
<comment type="caution">
    <text evidence="1">The sequence shown here is derived from an EMBL/GenBank/DDBJ whole genome shotgun (WGS) entry which is preliminary data.</text>
</comment>
<accession>A0ABS8WE79</accession>
<name>A0ABS8WE79_9GAMM</name>
<proteinExistence type="predicted"/>
<evidence type="ECO:0000313" key="1">
    <source>
        <dbReference type="EMBL" id="MCE2596565.1"/>
    </source>
</evidence>
<dbReference type="Proteomes" id="UP001201273">
    <property type="component" value="Unassembled WGS sequence"/>
</dbReference>
<dbReference type="EMBL" id="JAIMJA010000021">
    <property type="protein sequence ID" value="MCE2596565.1"/>
    <property type="molecule type" value="Genomic_DNA"/>
</dbReference>
<organism evidence="1 2">
    <name type="scientific">Motilimonas cestriensis</name>
    <dbReference type="NCBI Taxonomy" id="2742685"/>
    <lineage>
        <taxon>Bacteria</taxon>
        <taxon>Pseudomonadati</taxon>
        <taxon>Pseudomonadota</taxon>
        <taxon>Gammaproteobacteria</taxon>
        <taxon>Alteromonadales</taxon>
        <taxon>Alteromonadales genera incertae sedis</taxon>
        <taxon>Motilimonas</taxon>
    </lineage>
</organism>
<evidence type="ECO:0000313" key="2">
    <source>
        <dbReference type="Proteomes" id="UP001201273"/>
    </source>
</evidence>